<name>A0A0E3RP50_METMZ</name>
<organism evidence="2 3">
    <name type="scientific">Methanosarcina mazei LYC</name>
    <dbReference type="NCBI Taxonomy" id="1434114"/>
    <lineage>
        <taxon>Archaea</taxon>
        <taxon>Methanobacteriati</taxon>
        <taxon>Methanobacteriota</taxon>
        <taxon>Stenosarchaea group</taxon>
        <taxon>Methanomicrobia</taxon>
        <taxon>Methanosarcinales</taxon>
        <taxon>Methanosarcinaceae</taxon>
        <taxon>Methanosarcina</taxon>
    </lineage>
</organism>
<evidence type="ECO:0000313" key="3">
    <source>
        <dbReference type="Proteomes" id="UP000033063"/>
    </source>
</evidence>
<reference evidence="2 3" key="1">
    <citation type="submission" date="2014-07" db="EMBL/GenBank/DDBJ databases">
        <title>Methanogenic archaea and the global carbon cycle.</title>
        <authorList>
            <person name="Henriksen J.R."/>
            <person name="Luke J."/>
            <person name="Reinhart S."/>
            <person name="Benedict M.N."/>
            <person name="Youngblut N.D."/>
            <person name="Metcalf M.E."/>
            <person name="Whitaker R.J."/>
            <person name="Metcalf W.W."/>
        </authorList>
    </citation>
    <scope>NUCLEOTIDE SEQUENCE [LARGE SCALE GENOMIC DNA]</scope>
    <source>
        <strain evidence="2 3">LYC</strain>
    </source>
</reference>
<sequence length="174" mass="19984">MVEDETQAMQRNVEKDLFEEQSKVLDRFYSLIILTFTAFGFSITSLTFIFGRGGTSFREAFSSYHVSFSFFCLFMAFLISIINVLAIFHHRRLVRRGGMIGYREGNELVSNNLKLYLDISRQKNYYALAITFIALGLTSLLNNFSQHRGISLVLTAGFVVIVLLLIGNYRRYLS</sequence>
<evidence type="ECO:0000313" key="2">
    <source>
        <dbReference type="EMBL" id="AKB67393.1"/>
    </source>
</evidence>
<dbReference type="PATRIC" id="fig|1434114.4.peg.1046"/>
<dbReference type="AlphaFoldDB" id="A0A0E3RP50"/>
<protein>
    <submittedName>
        <fullName evidence="2">Uncharacterized protein</fullName>
    </submittedName>
</protein>
<dbReference type="Proteomes" id="UP000033063">
    <property type="component" value="Chromosome"/>
</dbReference>
<feature type="transmembrane region" description="Helical" evidence="1">
    <location>
        <begin position="125"/>
        <end position="144"/>
    </location>
</feature>
<accession>A0A0E3RP50</accession>
<feature type="transmembrane region" description="Helical" evidence="1">
    <location>
        <begin position="150"/>
        <end position="169"/>
    </location>
</feature>
<evidence type="ECO:0000256" key="1">
    <source>
        <dbReference type="SAM" id="Phobius"/>
    </source>
</evidence>
<keyword evidence="1" id="KW-0472">Membrane</keyword>
<keyword evidence="1" id="KW-1133">Transmembrane helix</keyword>
<feature type="transmembrane region" description="Helical" evidence="1">
    <location>
        <begin position="28"/>
        <end position="51"/>
    </location>
</feature>
<proteinExistence type="predicted"/>
<dbReference type="EMBL" id="CP009513">
    <property type="protein sequence ID" value="AKB67393.1"/>
    <property type="molecule type" value="Genomic_DNA"/>
</dbReference>
<keyword evidence="1" id="KW-0812">Transmembrane</keyword>
<dbReference type="RefSeq" id="WP_048041335.1">
    <property type="nucleotide sequence ID" value="NZ_CP009513.1"/>
</dbReference>
<feature type="transmembrane region" description="Helical" evidence="1">
    <location>
        <begin position="63"/>
        <end position="88"/>
    </location>
</feature>
<dbReference type="GeneID" id="24877021"/>
<gene>
    <name evidence="2" type="ORF">MSMAL_0850</name>
</gene>
<dbReference type="HOGENOM" id="CLU_1536680_0_0_2"/>